<evidence type="ECO:0000259" key="2">
    <source>
        <dbReference type="Pfam" id="PF14111"/>
    </source>
</evidence>
<evidence type="ECO:0000313" key="3">
    <source>
        <dbReference type="EMBL" id="KAG2247388.1"/>
    </source>
</evidence>
<accession>A0A8X7PBC3</accession>
<dbReference type="OrthoDB" id="1695837at2759"/>
<proteinExistence type="predicted"/>
<feature type="domain" description="DUF4283" evidence="2">
    <location>
        <begin position="109"/>
        <end position="191"/>
    </location>
</feature>
<feature type="region of interest" description="Disordered" evidence="1">
    <location>
        <begin position="454"/>
        <end position="487"/>
    </location>
</feature>
<comment type="caution">
    <text evidence="3">The sequence shown here is derived from an EMBL/GenBank/DDBJ whole genome shotgun (WGS) entry which is preliminary data.</text>
</comment>
<feature type="region of interest" description="Disordered" evidence="1">
    <location>
        <begin position="1"/>
        <end position="77"/>
    </location>
</feature>
<name>A0A8X7PBC3_BRACI</name>
<dbReference type="PANTHER" id="PTHR31286">
    <property type="entry name" value="GLYCINE-RICH CELL WALL STRUCTURAL PROTEIN 1.8-LIKE"/>
    <property type="match status" value="1"/>
</dbReference>
<dbReference type="Pfam" id="PF14111">
    <property type="entry name" value="DUF4283"/>
    <property type="match status" value="1"/>
</dbReference>
<evidence type="ECO:0000313" key="4">
    <source>
        <dbReference type="Proteomes" id="UP000886595"/>
    </source>
</evidence>
<dbReference type="InterPro" id="IPR040256">
    <property type="entry name" value="At4g02000-like"/>
</dbReference>
<dbReference type="EMBL" id="JAAMPC010000017">
    <property type="protein sequence ID" value="KAG2247388.1"/>
    <property type="molecule type" value="Genomic_DNA"/>
</dbReference>
<dbReference type="Proteomes" id="UP000886595">
    <property type="component" value="Unassembled WGS sequence"/>
</dbReference>
<dbReference type="PANTHER" id="PTHR31286:SF148">
    <property type="entry name" value="DUF4283 DOMAIN-CONTAINING PROTEIN"/>
    <property type="match status" value="1"/>
</dbReference>
<gene>
    <name evidence="3" type="ORF">Bca52824_087016</name>
</gene>
<evidence type="ECO:0000256" key="1">
    <source>
        <dbReference type="SAM" id="MobiDB-lite"/>
    </source>
</evidence>
<keyword evidence="4" id="KW-1185">Reference proteome</keyword>
<dbReference type="InterPro" id="IPR025558">
    <property type="entry name" value="DUF4283"/>
</dbReference>
<dbReference type="AlphaFoldDB" id="A0A8X7PBC3"/>
<feature type="compositionally biased region" description="Basic and acidic residues" evidence="1">
    <location>
        <begin position="50"/>
        <end position="64"/>
    </location>
</feature>
<sequence>METATVLSEDPPGAKEKYYGGECDETSRTENTLSEAGEENAVSGEVLTKPSERDLEKSPVKDGVAEGFPPPISPWTRDREASLQPVFEETNGVVSMVIPTEVLSDANPLWRCYVVGYFIGDAPHVGSIHATVNRIWANPKNKTKVDVQFIEKNTVLFRIENEQMRGRVLQKKYWHIADIPLVVNEWSPETATLKPDLTSMQMWIDLRGVPSHLFSAKGLKCLAKGVGKFVKLHPSTERCIRLDIARILVEVNLHKELVERIDFQDANGEKVSVEVCYPWLPPKCSVCKAWGHKGVDCISPQVKILKAQSAKGKDICTSESNEIAEVGVRQNQNVVGKLLQELEDLAVQKSTEVGSSSDRLIEMYGEGARCGDSTDPPLNAEGYVEAFVFDRTEQKQWSLVQTGSTYNKVPSETGEGTSNGITVSPSRFNVLAVSEDEDELDDIEEGELVPVVTKTEVPRETKRGGKALQSVVNKNSRKKVVNSRDLS</sequence>
<protein>
    <recommendedName>
        <fullName evidence="2">DUF4283 domain-containing protein</fullName>
    </recommendedName>
</protein>
<reference evidence="3 4" key="1">
    <citation type="submission" date="2020-02" db="EMBL/GenBank/DDBJ databases">
        <authorList>
            <person name="Ma Q."/>
            <person name="Huang Y."/>
            <person name="Song X."/>
            <person name="Pei D."/>
        </authorList>
    </citation>
    <scope>NUCLEOTIDE SEQUENCE [LARGE SCALE GENOMIC DNA]</scope>
    <source>
        <strain evidence="3">Sxm20200214</strain>
        <tissue evidence="3">Leaf</tissue>
    </source>
</reference>
<organism evidence="3 4">
    <name type="scientific">Brassica carinata</name>
    <name type="common">Ethiopian mustard</name>
    <name type="synonym">Abyssinian cabbage</name>
    <dbReference type="NCBI Taxonomy" id="52824"/>
    <lineage>
        <taxon>Eukaryota</taxon>
        <taxon>Viridiplantae</taxon>
        <taxon>Streptophyta</taxon>
        <taxon>Embryophyta</taxon>
        <taxon>Tracheophyta</taxon>
        <taxon>Spermatophyta</taxon>
        <taxon>Magnoliopsida</taxon>
        <taxon>eudicotyledons</taxon>
        <taxon>Gunneridae</taxon>
        <taxon>Pentapetalae</taxon>
        <taxon>rosids</taxon>
        <taxon>malvids</taxon>
        <taxon>Brassicales</taxon>
        <taxon>Brassicaceae</taxon>
        <taxon>Brassiceae</taxon>
        <taxon>Brassica</taxon>
    </lineage>
</organism>